<reference evidence="2" key="1">
    <citation type="journal article" date="2015" name="Nature">
        <title>Complex archaea that bridge the gap between prokaryotes and eukaryotes.</title>
        <authorList>
            <person name="Spang A."/>
            <person name="Saw J.H."/>
            <person name="Jorgensen S.L."/>
            <person name="Zaremba-Niedzwiedzka K."/>
            <person name="Martijn J."/>
            <person name="Lind A.E."/>
            <person name="van Eijk R."/>
            <person name="Schleper C."/>
            <person name="Guy L."/>
            <person name="Ettema T.J."/>
        </authorList>
    </citation>
    <scope>NUCLEOTIDE SEQUENCE</scope>
</reference>
<proteinExistence type="predicted"/>
<gene>
    <name evidence="2" type="ORF">LCGC14_2690440</name>
</gene>
<feature type="transmembrane region" description="Helical" evidence="1">
    <location>
        <begin position="102"/>
        <end position="122"/>
    </location>
</feature>
<dbReference type="EMBL" id="LAZR01047671">
    <property type="protein sequence ID" value="KKK93684.1"/>
    <property type="molecule type" value="Genomic_DNA"/>
</dbReference>
<protein>
    <submittedName>
        <fullName evidence="2">Uncharacterized protein</fullName>
    </submittedName>
</protein>
<feature type="transmembrane region" description="Helical" evidence="1">
    <location>
        <begin position="77"/>
        <end position="96"/>
    </location>
</feature>
<organism evidence="2">
    <name type="scientific">marine sediment metagenome</name>
    <dbReference type="NCBI Taxonomy" id="412755"/>
    <lineage>
        <taxon>unclassified sequences</taxon>
        <taxon>metagenomes</taxon>
        <taxon>ecological metagenomes</taxon>
    </lineage>
</organism>
<accession>A0A0F9BTC8</accession>
<keyword evidence="1" id="KW-1133">Transmembrane helix</keyword>
<comment type="caution">
    <text evidence="2">The sequence shown here is derived from an EMBL/GenBank/DDBJ whole genome shotgun (WGS) entry which is preliminary data.</text>
</comment>
<evidence type="ECO:0000313" key="2">
    <source>
        <dbReference type="EMBL" id="KKK93684.1"/>
    </source>
</evidence>
<keyword evidence="1" id="KW-0472">Membrane</keyword>
<evidence type="ECO:0000256" key="1">
    <source>
        <dbReference type="SAM" id="Phobius"/>
    </source>
</evidence>
<feature type="transmembrane region" description="Helical" evidence="1">
    <location>
        <begin position="9"/>
        <end position="29"/>
    </location>
</feature>
<keyword evidence="1" id="KW-0812">Transmembrane</keyword>
<dbReference type="AlphaFoldDB" id="A0A0F9BTC8"/>
<sequence>MDKEKKNTILFTIFVLIFIVLTVSGDIFLPENVFNSIFVITIITLSSSVYIIITFYRCRELTNFKELFKGEELWRTFNLTIFLGIYSIVIIGAMVLSLYFGYIILGLIFVVSVYMAFYQYHLRKIVEEKLKKYHKKQEKRIKDDKKRI</sequence>
<name>A0A0F9BTC8_9ZZZZ</name>
<feature type="transmembrane region" description="Helical" evidence="1">
    <location>
        <begin position="35"/>
        <end position="56"/>
    </location>
</feature>